<name>A0A3R7QMJ6_9HYPH</name>
<evidence type="ECO:0000313" key="2">
    <source>
        <dbReference type="Proteomes" id="UP000236895"/>
    </source>
</evidence>
<gene>
    <name evidence="1" type="ORF">C0030_003605</name>
</gene>
<accession>A0A3R7QMJ6</accession>
<evidence type="ECO:0000313" key="1">
    <source>
        <dbReference type="EMBL" id="RPD37197.1"/>
    </source>
</evidence>
<reference evidence="1 2" key="1">
    <citation type="submission" date="2018-11" db="EMBL/GenBank/DDBJ databases">
        <title>Genome Analysis of Haplotype D of Candidatus Liberibacter Solanacearum.</title>
        <authorList>
            <person name="Katsir L."/>
            <person name="Ruan Z."/>
            <person name="Santos Garcia D."/>
            <person name="Piasezky A."/>
            <person name="Jiang J."/>
            <person name="Sela N."/>
            <person name="Freilich S."/>
            <person name="Bahar O."/>
        </authorList>
    </citation>
    <scope>NUCLEOTIDE SEQUENCE [LARGE SCALE GENOMIC DNA]</scope>
    <source>
        <strain evidence="2">haplotype D1</strain>
    </source>
</reference>
<protein>
    <submittedName>
        <fullName evidence="1">Uncharacterized protein</fullName>
    </submittedName>
</protein>
<dbReference type="EMBL" id="PKRU02000018">
    <property type="protein sequence ID" value="RPD37197.1"/>
    <property type="molecule type" value="Genomic_DNA"/>
</dbReference>
<proteinExistence type="predicted"/>
<dbReference type="AlphaFoldDB" id="A0A3R7QMJ6"/>
<dbReference type="Proteomes" id="UP000236895">
    <property type="component" value="Unassembled WGS sequence"/>
</dbReference>
<comment type="caution">
    <text evidence="1">The sequence shown here is derived from an EMBL/GenBank/DDBJ whole genome shotgun (WGS) entry which is preliminary data.</text>
</comment>
<organism evidence="1 2">
    <name type="scientific">Candidatus Liberibacter solanacearum</name>
    <dbReference type="NCBI Taxonomy" id="556287"/>
    <lineage>
        <taxon>Bacteria</taxon>
        <taxon>Pseudomonadati</taxon>
        <taxon>Pseudomonadota</taxon>
        <taxon>Alphaproteobacteria</taxon>
        <taxon>Hyphomicrobiales</taxon>
        <taxon>Rhizobiaceae</taxon>
        <taxon>Liberibacter</taxon>
    </lineage>
</organism>
<sequence length="66" mass="7671">MPYKACLSEKKEGMIRHVPDIYGKRNAIKLSSLTHQKNTPWHQTVNTTGYRTPISLDLIQCYHTKK</sequence>